<organism evidence="5 8">
    <name type="scientific">Rotaria socialis</name>
    <dbReference type="NCBI Taxonomy" id="392032"/>
    <lineage>
        <taxon>Eukaryota</taxon>
        <taxon>Metazoa</taxon>
        <taxon>Spiralia</taxon>
        <taxon>Gnathifera</taxon>
        <taxon>Rotifera</taxon>
        <taxon>Eurotatoria</taxon>
        <taxon>Bdelloidea</taxon>
        <taxon>Philodinida</taxon>
        <taxon>Philodinidae</taxon>
        <taxon>Rotaria</taxon>
    </lineage>
</organism>
<dbReference type="Proteomes" id="UP000663825">
    <property type="component" value="Unassembled WGS sequence"/>
</dbReference>
<dbReference type="Proteomes" id="UP000663873">
    <property type="component" value="Unassembled WGS sequence"/>
</dbReference>
<evidence type="ECO:0000313" key="1">
    <source>
        <dbReference type="EMBL" id="CAF3126734.1"/>
    </source>
</evidence>
<dbReference type="EMBL" id="CAJOBP010008337">
    <property type="protein sequence ID" value="CAF4532651.1"/>
    <property type="molecule type" value="Genomic_DNA"/>
</dbReference>
<dbReference type="Proteomes" id="UP000663872">
    <property type="component" value="Unassembled WGS sequence"/>
</dbReference>
<evidence type="ECO:0000313" key="3">
    <source>
        <dbReference type="EMBL" id="CAF3478603.1"/>
    </source>
</evidence>
<keyword evidence="9" id="KW-1185">Reference proteome</keyword>
<dbReference type="AlphaFoldDB" id="A0A820WGW3"/>
<dbReference type="EMBL" id="CAJOBR010007985">
    <property type="protein sequence ID" value="CAF4872153.1"/>
    <property type="molecule type" value="Genomic_DNA"/>
</dbReference>
<accession>A0A820WGW3</accession>
<dbReference type="Proteomes" id="UP000663869">
    <property type="component" value="Unassembled WGS sequence"/>
</dbReference>
<proteinExistence type="predicted"/>
<evidence type="ECO:0000313" key="7">
    <source>
        <dbReference type="EMBL" id="CAF4872153.1"/>
    </source>
</evidence>
<dbReference type="EMBL" id="CAJNYT010002590">
    <property type="protein sequence ID" value="CAF3478603.1"/>
    <property type="molecule type" value="Genomic_DNA"/>
</dbReference>
<dbReference type="EMBL" id="CAJNYU010001857">
    <property type="protein sequence ID" value="CAF3474258.1"/>
    <property type="molecule type" value="Genomic_DNA"/>
</dbReference>
<dbReference type="Proteomes" id="UP000663848">
    <property type="component" value="Unassembled WGS sequence"/>
</dbReference>
<evidence type="ECO:0000313" key="8">
    <source>
        <dbReference type="Proteomes" id="UP000663851"/>
    </source>
</evidence>
<evidence type="ECO:0000313" key="4">
    <source>
        <dbReference type="EMBL" id="CAF3594230.1"/>
    </source>
</evidence>
<evidence type="ECO:0000313" key="6">
    <source>
        <dbReference type="EMBL" id="CAF4532651.1"/>
    </source>
</evidence>
<reference evidence="5" key="1">
    <citation type="submission" date="2021-02" db="EMBL/GenBank/DDBJ databases">
        <authorList>
            <person name="Nowell W R."/>
        </authorList>
    </citation>
    <scope>NUCLEOTIDE SEQUENCE</scope>
</reference>
<evidence type="ECO:0000313" key="9">
    <source>
        <dbReference type="Proteomes" id="UP000663873"/>
    </source>
</evidence>
<comment type="caution">
    <text evidence="5">The sequence shown here is derived from an EMBL/GenBank/DDBJ whole genome shotgun (WGS) entry which is preliminary data.</text>
</comment>
<evidence type="ECO:0000313" key="2">
    <source>
        <dbReference type="EMBL" id="CAF3474258.1"/>
    </source>
</evidence>
<protein>
    <submittedName>
        <fullName evidence="5">Uncharacterized protein</fullName>
    </submittedName>
</protein>
<dbReference type="Proteomes" id="UP000663833">
    <property type="component" value="Unassembled WGS sequence"/>
</dbReference>
<evidence type="ECO:0000313" key="5">
    <source>
        <dbReference type="EMBL" id="CAF4517872.1"/>
    </source>
</evidence>
<dbReference type="Proteomes" id="UP000663851">
    <property type="component" value="Unassembled WGS sequence"/>
</dbReference>
<dbReference type="EMBL" id="CAJNYD010004362">
    <property type="protein sequence ID" value="CAF3594230.1"/>
    <property type="molecule type" value="Genomic_DNA"/>
</dbReference>
<dbReference type="EMBL" id="CAJOBO010004323">
    <property type="protein sequence ID" value="CAF4517872.1"/>
    <property type="molecule type" value="Genomic_DNA"/>
</dbReference>
<gene>
    <name evidence="2" type="ORF">FME351_LOCUS15050</name>
    <name evidence="3" type="ORF">GRG538_LOCUS16179</name>
    <name evidence="5" type="ORF">HFQ381_LOCUS28923</name>
    <name evidence="4" type="ORF">LUA448_LOCUS30096</name>
    <name evidence="7" type="ORF">QYT958_LOCUS28725</name>
    <name evidence="1" type="ORF">TIS948_LOCUS8301</name>
    <name evidence="6" type="ORF">UJA718_LOCUS28303</name>
</gene>
<sequence length="101" mass="11810">MVKFGIVDSPHWRSDMDIKFIWTGSDAKALVYYITDYITKASLAFYGMFALAQQGIRFIEQQQATCGTESAIEKTRKFVLRCATIRLLHIKKFLVFKWHRI</sequence>
<dbReference type="OrthoDB" id="10016668at2759"/>
<dbReference type="EMBL" id="CAJNXB010001062">
    <property type="protein sequence ID" value="CAF3126734.1"/>
    <property type="molecule type" value="Genomic_DNA"/>
</dbReference>
<name>A0A820WGW3_9BILA</name>